<name>A0A328PV47_9MOLU</name>
<gene>
    <name evidence="2" type="ORF">DNK47_00365</name>
</gene>
<evidence type="ECO:0000313" key="3">
    <source>
        <dbReference type="Proteomes" id="UP000249762"/>
    </source>
</evidence>
<dbReference type="EMBL" id="QKVO01000001">
    <property type="protein sequence ID" value="RAO95301.1"/>
    <property type="molecule type" value="Genomic_DNA"/>
</dbReference>
<evidence type="ECO:0000313" key="2">
    <source>
        <dbReference type="EMBL" id="RAO95301.1"/>
    </source>
</evidence>
<sequence length="210" mass="24435">MQDDELLCSSIWPLLTEENDKTIKDCFKEEIKKSDQLEIAVGFASCKSLLELDKLITQQNIKNVSLILGMYFLNGFPEELLQLVMEINEKWQKQGIGEIRVVFAFKNHVKLYCFLKNGEVRSAIIGSPNLSFLTDQETIWPKWRQYEMAYLTHNPKILKKTKKHIDSLKSEDVSNNIAYLVKNQLLIVKKVNKTEPEKFFKISGKNTFKK</sequence>
<evidence type="ECO:0000259" key="1">
    <source>
        <dbReference type="Pfam" id="PF09565"/>
    </source>
</evidence>
<dbReference type="Proteomes" id="UP000249762">
    <property type="component" value="Unassembled WGS sequence"/>
</dbReference>
<comment type="caution">
    <text evidence="2">The sequence shown here is derived from an EMBL/GenBank/DDBJ whole genome shotgun (WGS) entry which is preliminary data.</text>
</comment>
<accession>A0A328PV47</accession>
<dbReference type="InterPro" id="IPR019065">
    <property type="entry name" value="RE_NgoFVII_N"/>
</dbReference>
<dbReference type="AlphaFoldDB" id="A0A328PV47"/>
<organism evidence="2 3">
    <name type="scientific">Mycoplasma wenyonii</name>
    <dbReference type="NCBI Taxonomy" id="65123"/>
    <lineage>
        <taxon>Bacteria</taxon>
        <taxon>Bacillati</taxon>
        <taxon>Mycoplasmatota</taxon>
        <taxon>Mollicutes</taxon>
        <taxon>Mycoplasmataceae</taxon>
        <taxon>Mycoplasma</taxon>
    </lineage>
</organism>
<dbReference type="Pfam" id="PF09565">
    <property type="entry name" value="RE_NgoFVII"/>
    <property type="match status" value="1"/>
</dbReference>
<feature type="domain" description="Restriction endonuclease type II NgoFVII N-terminal" evidence="1">
    <location>
        <begin position="22"/>
        <end position="178"/>
    </location>
</feature>
<reference evidence="3" key="1">
    <citation type="submission" date="2018-06" db="EMBL/GenBank/DDBJ databases">
        <authorList>
            <person name="Martinez Ocampo F."/>
            <person name="Quiroz Castaneda R.E."/>
            <person name="Rojas Lopez X."/>
        </authorList>
    </citation>
    <scope>NUCLEOTIDE SEQUENCE [LARGE SCALE GENOMIC DNA]</scope>
    <source>
        <strain evidence="3">INIFAP02</strain>
    </source>
</reference>
<dbReference type="RefSeq" id="WP_112664966.1">
    <property type="nucleotide sequence ID" value="NZ_QKVO01000001.1"/>
</dbReference>
<proteinExistence type="predicted"/>
<dbReference type="Gene3D" id="3.30.870.10">
    <property type="entry name" value="Endonuclease Chain A"/>
    <property type="match status" value="1"/>
</dbReference>
<keyword evidence="3" id="KW-1185">Reference proteome</keyword>
<dbReference type="OrthoDB" id="4404208at2"/>
<protein>
    <recommendedName>
        <fullName evidence="1">Restriction endonuclease type II NgoFVII N-terminal domain-containing protein</fullName>
    </recommendedName>
</protein>